<evidence type="ECO:0000313" key="1">
    <source>
        <dbReference type="EMBL" id="KAI4378729.1"/>
    </source>
</evidence>
<keyword evidence="2" id="KW-1185">Reference proteome</keyword>
<name>A0ACB9RIQ0_9MYRT</name>
<comment type="caution">
    <text evidence="1">The sequence shown here is derived from an EMBL/GenBank/DDBJ whole genome shotgun (WGS) entry which is preliminary data.</text>
</comment>
<dbReference type="Proteomes" id="UP001057402">
    <property type="component" value="Chromosome 4"/>
</dbReference>
<organism evidence="1 2">
    <name type="scientific">Melastoma candidum</name>
    <dbReference type="NCBI Taxonomy" id="119954"/>
    <lineage>
        <taxon>Eukaryota</taxon>
        <taxon>Viridiplantae</taxon>
        <taxon>Streptophyta</taxon>
        <taxon>Embryophyta</taxon>
        <taxon>Tracheophyta</taxon>
        <taxon>Spermatophyta</taxon>
        <taxon>Magnoliopsida</taxon>
        <taxon>eudicotyledons</taxon>
        <taxon>Gunneridae</taxon>
        <taxon>Pentapetalae</taxon>
        <taxon>rosids</taxon>
        <taxon>malvids</taxon>
        <taxon>Myrtales</taxon>
        <taxon>Melastomataceae</taxon>
        <taxon>Melastomatoideae</taxon>
        <taxon>Melastomateae</taxon>
        <taxon>Melastoma</taxon>
    </lineage>
</organism>
<evidence type="ECO:0000313" key="2">
    <source>
        <dbReference type="Proteomes" id="UP001057402"/>
    </source>
</evidence>
<dbReference type="EMBL" id="CM042883">
    <property type="protein sequence ID" value="KAI4378729.1"/>
    <property type="molecule type" value="Genomic_DNA"/>
</dbReference>
<reference evidence="2" key="1">
    <citation type="journal article" date="2023" name="Front. Plant Sci.">
        <title>Chromosomal-level genome assembly of Melastoma candidum provides insights into trichome evolution.</title>
        <authorList>
            <person name="Zhong Y."/>
            <person name="Wu W."/>
            <person name="Sun C."/>
            <person name="Zou P."/>
            <person name="Liu Y."/>
            <person name="Dai S."/>
            <person name="Zhou R."/>
        </authorList>
    </citation>
    <scope>NUCLEOTIDE SEQUENCE [LARGE SCALE GENOMIC DNA]</scope>
</reference>
<sequence length="133" mass="14193">MSKKDMDIGLEELVNVLIAIVLRGQPIVNNLVADVKPGPASSLEDVAIVSPVRGRGRGRIGQLEVDVADDNESDGDAPRGEFDGEVDGGMYVALQGDGEEDGVEPPGREAVIHGDRRSEGFDDNPLYHFGKKP</sequence>
<protein>
    <submittedName>
        <fullName evidence="1">Uncharacterized protein</fullName>
    </submittedName>
</protein>
<gene>
    <name evidence="1" type="ORF">MLD38_016168</name>
</gene>
<proteinExistence type="predicted"/>
<accession>A0ACB9RIQ0</accession>